<gene>
    <name evidence="2" type="ORF">NCTC11535_00783</name>
</gene>
<reference evidence="2 3" key="1">
    <citation type="submission" date="2018-06" db="EMBL/GenBank/DDBJ databases">
        <authorList>
            <consortium name="Pathogen Informatics"/>
            <person name="Doyle S."/>
        </authorList>
    </citation>
    <scope>NUCLEOTIDE SEQUENCE [LARGE SCALE GENOMIC DNA]</scope>
    <source>
        <strain evidence="2 3">NCTC11535</strain>
    </source>
</reference>
<proteinExistence type="predicted"/>
<dbReference type="Pfam" id="PF03009">
    <property type="entry name" value="GDPD"/>
    <property type="match status" value="1"/>
</dbReference>
<dbReference type="PROSITE" id="PS51704">
    <property type="entry name" value="GP_PDE"/>
    <property type="match status" value="1"/>
</dbReference>
<evidence type="ECO:0000313" key="2">
    <source>
        <dbReference type="EMBL" id="SPT53124.1"/>
    </source>
</evidence>
<dbReference type="InterPro" id="IPR030395">
    <property type="entry name" value="GP_PDE_dom"/>
</dbReference>
<dbReference type="SUPFAM" id="SSF51695">
    <property type="entry name" value="PLC-like phosphodiesterases"/>
    <property type="match status" value="1"/>
</dbReference>
<dbReference type="RefSeq" id="WP_111836106.1">
    <property type="nucleotide sequence ID" value="NZ_UAPQ01000006.1"/>
</dbReference>
<protein>
    <submittedName>
        <fullName evidence="2">Cytoplasmic glycerophosphodiester phosphodiesterase</fullName>
    </submittedName>
</protein>
<dbReference type="PANTHER" id="PTHR46211:SF14">
    <property type="entry name" value="GLYCEROPHOSPHODIESTER PHOSPHODIESTERASE"/>
    <property type="match status" value="1"/>
</dbReference>
<dbReference type="EMBL" id="UAPQ01000006">
    <property type="protein sequence ID" value="SPT53124.1"/>
    <property type="molecule type" value="Genomic_DNA"/>
</dbReference>
<dbReference type="PANTHER" id="PTHR46211">
    <property type="entry name" value="GLYCEROPHOSPHORYL DIESTER PHOSPHODIESTERASE"/>
    <property type="match status" value="1"/>
</dbReference>
<name>A0ABY1VMG7_9ACTO</name>
<comment type="caution">
    <text evidence="2">The sequence shown here is derived from an EMBL/GenBank/DDBJ whole genome shotgun (WGS) entry which is preliminary data.</text>
</comment>
<evidence type="ECO:0000259" key="1">
    <source>
        <dbReference type="PROSITE" id="PS51704"/>
    </source>
</evidence>
<dbReference type="Gene3D" id="3.20.20.190">
    <property type="entry name" value="Phosphatidylinositol (PI) phosphodiesterase"/>
    <property type="match status" value="1"/>
</dbReference>
<accession>A0ABY1VMG7</accession>
<dbReference type="InterPro" id="IPR017946">
    <property type="entry name" value="PLC-like_Pdiesterase_TIM-brl"/>
</dbReference>
<evidence type="ECO:0000313" key="3">
    <source>
        <dbReference type="Proteomes" id="UP000250006"/>
    </source>
</evidence>
<dbReference type="Proteomes" id="UP000250006">
    <property type="component" value="Unassembled WGS sequence"/>
</dbReference>
<keyword evidence="3" id="KW-1185">Reference proteome</keyword>
<sequence>MIKVREQSHATARSGKGTSLEVTAQKGDVLLFVLSSQWGTVGRKTVPAGWQHVYADGPATAGRSGFIAWTRATQTTKVRLDHWWGEVDTYAARQNGLLLAISGVAEGAEPITEGWVKNPPTQVGPGLVITQQHASRWNPLDEFTVSNGQVIWAGEASKELAWSSLRAVLNNTSGTVKQGKAGATVIWATIGLEPAGPNVDVAVANPDGTAITPTASPLRSTTPETVESLLARKRWMIAHRGGSADWPEMSLRAYTESARRKVSALEFSFSITKDDVMLGLHDQTLKRVDSSAPDTPITQMTAAEAQKYRTFGQPLIKLQTLLTAFGNDKVLFVDPKYSPTRHQLYLPLLDPKRTIMKYYGDATWLATIWRNAGFKCWGFMYPEEILDGRGATWAPYWDLVGVPWYADKKVWEIARSYGKPLVGHICPDQKAIDRSFEMGAVGVMCAKIDGMVLR</sequence>
<organism evidence="2 3">
    <name type="scientific">Actinomyces bovis</name>
    <dbReference type="NCBI Taxonomy" id="1658"/>
    <lineage>
        <taxon>Bacteria</taxon>
        <taxon>Bacillati</taxon>
        <taxon>Actinomycetota</taxon>
        <taxon>Actinomycetes</taxon>
        <taxon>Actinomycetales</taxon>
        <taxon>Actinomycetaceae</taxon>
        <taxon>Actinomyces</taxon>
    </lineage>
</organism>
<feature type="domain" description="GP-PDE" evidence="1">
    <location>
        <begin position="234"/>
        <end position="454"/>
    </location>
</feature>